<evidence type="ECO:0000256" key="1">
    <source>
        <dbReference type="ARBA" id="ARBA00004413"/>
    </source>
</evidence>
<dbReference type="PROSITE" id="PS00915">
    <property type="entry name" value="PI3_4_KINASE_1"/>
    <property type="match status" value="1"/>
</dbReference>
<dbReference type="EC" id="2.7.11.1" evidence="4"/>
<dbReference type="InterPro" id="IPR058584">
    <property type="entry name" value="IMB1_TNPO1-like_TPR"/>
</dbReference>
<comment type="subunit">
    <text evidence="3">Associates with DNA double-strand breaks.</text>
</comment>
<dbReference type="InterPro" id="IPR024585">
    <property type="entry name" value="mTOR_dom"/>
</dbReference>
<feature type="compositionally biased region" description="Low complexity" evidence="18">
    <location>
        <begin position="2359"/>
        <end position="2372"/>
    </location>
</feature>
<dbReference type="GO" id="GO:0004674">
    <property type="term" value="F:protein serine/threonine kinase activity"/>
    <property type="evidence" value="ECO:0007669"/>
    <property type="project" value="UniProtKB-KW"/>
</dbReference>
<dbReference type="InterPro" id="IPR011009">
    <property type="entry name" value="Kinase-like_dom_sf"/>
</dbReference>
<dbReference type="InterPro" id="IPR036940">
    <property type="entry name" value="PI3/4_kinase_cat_sf"/>
</dbReference>
<evidence type="ECO:0000256" key="5">
    <source>
        <dbReference type="ARBA" id="ARBA00022527"/>
    </source>
</evidence>
<dbReference type="FunFam" id="1.20.120.150:FF:000001">
    <property type="entry name" value="Serine/threonine-protein kinase TOR"/>
    <property type="match status" value="1"/>
</dbReference>
<dbReference type="Proteomes" id="UP000033483">
    <property type="component" value="Unassembled WGS sequence"/>
</dbReference>
<protein>
    <recommendedName>
        <fullName evidence="4">non-specific serine/threonine protein kinase</fullName>
        <ecNumber evidence="4">2.7.11.1</ecNumber>
    </recommendedName>
</protein>
<dbReference type="InterPro" id="IPR016024">
    <property type="entry name" value="ARM-type_fold"/>
</dbReference>
<dbReference type="GO" id="GO:1905356">
    <property type="term" value="P:regulation of snRNA pseudouridine synthesis"/>
    <property type="evidence" value="ECO:0007669"/>
    <property type="project" value="UniProtKB-ARBA"/>
</dbReference>
<keyword evidence="6" id="KW-0926">Vacuole</keyword>
<evidence type="ECO:0000256" key="6">
    <source>
        <dbReference type="ARBA" id="ARBA00022554"/>
    </source>
</evidence>
<dbReference type="SUPFAM" id="SSF48371">
    <property type="entry name" value="ARM repeat"/>
    <property type="match status" value="1"/>
</dbReference>
<keyword evidence="12" id="KW-0131">Cell cycle</keyword>
<evidence type="ECO:0000256" key="18">
    <source>
        <dbReference type="SAM" id="MobiDB-lite"/>
    </source>
</evidence>
<dbReference type="SMART" id="SM00146">
    <property type="entry name" value="PI3Kc"/>
    <property type="match status" value="1"/>
</dbReference>
<dbReference type="GO" id="GO:0016242">
    <property type="term" value="P:negative regulation of macroautophagy"/>
    <property type="evidence" value="ECO:0007669"/>
    <property type="project" value="TreeGrafter"/>
</dbReference>
<evidence type="ECO:0000256" key="8">
    <source>
        <dbReference type="ARBA" id="ARBA00022737"/>
    </source>
</evidence>
<dbReference type="EMBL" id="LAEV01001306">
    <property type="protein sequence ID" value="KKA28458.1"/>
    <property type="molecule type" value="Genomic_DNA"/>
</dbReference>
<dbReference type="SUPFAM" id="SSF47212">
    <property type="entry name" value="FKBP12-rapamycin-binding domain of FKBP-rapamycin-associated protein (FRAP)"/>
    <property type="match status" value="1"/>
</dbReference>
<feature type="domain" description="PI3K/PI4K catalytic" evidence="19">
    <location>
        <begin position="2027"/>
        <end position="2342"/>
    </location>
</feature>
<sequence length="2455" mass="278090">MAQQHQVAMDRLDVIVKDLRSSRNGDESRRRAAVSLVDLVSVCNRDLQPDQFAPFYMAVNSRITQLITHGSDSSERLGGIYALDGLIEYDGVDMSLKYTRFTQNIKTILRGKDTVPMPAAAKALGKLCRPGGALTTELVDSEVKTALEWLQSERVEERRYSAVLILRELSRNAPTLMYGYVGLVFELIWVGLRDPRPFIRNASAETVSACFRIIRERDPELKQTWMQKMYNESISGLRINTIESVHASLLVTKELLDQGAMFMQPHYPEACEIVFKHKDHRDPVIRKTIVALIPDLARYNPSEFSSNYLHKFMLYLSGMLKKDKERNDAFLAIGEIANSVKSAIAPYLDSVLMYVREGLSANSRKRGSVDPVFDCISRLAVAVGQTLSKYMGSLLEPIFACELTHKLTQALVDIAFYIPSVKPAIQERLLDMLSIVLCGEPFKTLGAPQPNTLASVPIIAKDNKDPQAYEHRKEEIKLALNTLGSFDFTGHVLNEFVRDVAIKYIEDDDADTREAAALTCCQLYIRDPIMNQTSIHALQVVSDVVDKLLTMVISDPIAEIRETVLKALDERFDRHLSKADNIRILFFALNDEVFSIREVAVSIIGRLARVNPAYVVPSLRKTLIQMLTELEFSDVARNKEESARLLRLLIQNAQELIKPYVQPMLAVLLSKADDPNASVAATILNAIGELATVGGEDMLPHKDKLMPLIMNALQDQSSDMKREAALHALGQLATNSGYVIQPYLDYPDLLELLQGLIRVEPQRGPLRHETIKLMGILGALDPYKYQQVEEERFPELQRRVESNQVTDISLIMTGITPSNKDYYPTVAINALLQILKDTSLAQHHAGVIEAIMSIFRTLGLECVSFLDRIIPAFLGVIRTSPVQRLDSYFSQLATLVGIVRQHIRQYLPDIVECIEQYWTRSDSLQSTIMLLVEAISRSLEGEFKIYLARLLPMMLGALERDTGTRRNASERVLNAFLVFGSSCEEYMHLIIPVIVRAFEKPVQPLATRRLAIETIGKISRSVNLNDYASKIIHPLTRIMSSGEPLLRVAALDTLCLLIFQLGKDYLHFMGPVNKVMATNQIQHQNYELLVSKLQKGEPLPQPLTSENQKDQMAEPMFGDMGSRTLEMNTVHLKAAWETKGKSTKEDWQEWIRRLSSTLLNESPNHALRACGSLASVYPPLARDLFNSAFVSCWSKMYDSAQEELIMNIENAIKSENVPPDLLGLLLNLAEFMEHDDKALPIDIRVLGREAARCHAYAKALHYKELEFLQDQSAGAVEALIVINNQLQQSDAAIGILRKAQNYKEGIQLRESWFEKLERWEEALAFYTKREEEIPDDQPTPIDIIMGKMRCLHALGEWEALSTLAATTWQHSSAETQRMISGLATAAAWGLGRWEDMDAYLQSMRRLSPDRSFFSAILALHRNQFRDALTCVQQAREALDTELSALVSESYNRAYQVIVRVQMLAELEELITYKQCEGDERRRATMRRTWEARLKGCQRNVEVWQRMLKLRHLVISPAENMHMSIKFANLCRKSGRMGLAEKSLKNLVNTDLPLETIIPYWNDNDPSVILDPETEARIPRDIPEQVTYAILKYVWELSQQSKTKKTAMARKTWTCLQKFTNDTANRLELIRNSLNQHAPNGAEIPSDFSFHHSLDPAIVNPQEQLLIQDQAVLLAKCYLRQGEWLVALNKNNWQHTHMNDVLRSYYEATKYNPRWYKAWHAWALANFELTNTFAAEAADRHGSDSKVVLGHVVPAIQGFFKSIGLSMGSSLQDTLRLLTLWFAHGRHTEVNTAVTEGFGTVSIDTWLEVIPQLIARINQTNIRVQTTVHNLLAEVGRAHPQALVYPLTVAMKSTQSDRRSRSAAKIMDSMRQHSANLVSQAEMVSHELIRVAVLWHELWHEGLEEASRLYFGDHNVEGMLATLKPLHELLEKGPETLREISFAQAFGRDLADARDWCRQWETTQDVNDLNQAWDLYYQVFRRIIRQLPQVTSLELAYCSPNLLKAKDLDLAVPGTYRSGQPINRIQSFDSVVTVINSKQRPRKLHMNGSDGVASAFLLKGHEDIRQDERVMQLFGLCNTLLTNDSECYKRHLMIQRYPAIPLSQNSGLLGWVPNSDTLHVLIREYRESRKILLNIEHRIMLQMAPDYDNLTLMQKVEVFSYALDNTTGQDLYRVLWLKSKSSEAWLERRTNYTRSLGVMSMVGYILGLGDRHPSNLMLDRVTGKIIHIDFGDCFEVAMKREKYPERVPFRLTRMLTYAMEVSNIEGSFRITCEHVMRVLRENKESVMAVLEAFIHDPLLTWRLTNTNSPAGPFQSEREQALVGADGPRLRRASVLEGHPADLMAAQAAAANEDHDGGMSGAPPSSRSRARTNSAALSEGALANGGVNGINNKAQDPADMQNARALEVLNRVSMKLTGHDFKNNEELDVDSQVNKLITEATKLENLCQHYIGWCSFW</sequence>
<keyword evidence="7" id="KW-0808">Transferase</keyword>
<feature type="domain" description="FAT" evidence="20">
    <location>
        <begin position="1245"/>
        <end position="1852"/>
    </location>
</feature>
<feature type="repeat" description="HEAT" evidence="17">
    <location>
        <begin position="705"/>
        <end position="737"/>
    </location>
</feature>
<evidence type="ECO:0000259" key="21">
    <source>
        <dbReference type="PROSITE" id="PS51190"/>
    </source>
</evidence>
<evidence type="ECO:0000256" key="3">
    <source>
        <dbReference type="ARBA" id="ARBA00011370"/>
    </source>
</evidence>
<dbReference type="Gene3D" id="3.30.1010.10">
    <property type="entry name" value="Phosphatidylinositol 3-kinase Catalytic Subunit, Chain A, domain 4"/>
    <property type="match status" value="1"/>
</dbReference>
<keyword evidence="5" id="KW-0723">Serine/threonine-protein kinase</keyword>
<dbReference type="PANTHER" id="PTHR11139">
    <property type="entry name" value="ATAXIA TELANGIECTASIA MUTATED ATM -RELATED"/>
    <property type="match status" value="1"/>
</dbReference>
<dbReference type="Gene3D" id="1.20.120.150">
    <property type="entry name" value="FKBP12-rapamycin binding domain"/>
    <property type="match status" value="1"/>
</dbReference>
<dbReference type="Pfam" id="PF23593">
    <property type="entry name" value="HEAT_ATR"/>
    <property type="match status" value="1"/>
</dbReference>
<evidence type="ECO:0000259" key="19">
    <source>
        <dbReference type="PROSITE" id="PS50290"/>
    </source>
</evidence>
<keyword evidence="11" id="KW-0067">ATP-binding</keyword>
<name>A0A0F4ZEW6_9PEZI</name>
<dbReference type="PROSITE" id="PS51189">
    <property type="entry name" value="FAT"/>
    <property type="match status" value="1"/>
</dbReference>
<dbReference type="Pfam" id="PF02260">
    <property type="entry name" value="FATC"/>
    <property type="match status" value="1"/>
</dbReference>
<dbReference type="Pfam" id="PF02259">
    <property type="entry name" value="FAT"/>
    <property type="match status" value="1"/>
</dbReference>
<dbReference type="GO" id="GO:0000329">
    <property type="term" value="C:fungal-type vacuole membrane"/>
    <property type="evidence" value="ECO:0007669"/>
    <property type="project" value="UniProtKB-ARBA"/>
</dbReference>
<dbReference type="SMART" id="SM01345">
    <property type="entry name" value="Rapamycin_bind"/>
    <property type="match status" value="1"/>
</dbReference>
<evidence type="ECO:0000256" key="9">
    <source>
        <dbReference type="ARBA" id="ARBA00022741"/>
    </source>
</evidence>
<dbReference type="Pfam" id="PF11865">
    <property type="entry name" value="mTOR_dom"/>
    <property type="match status" value="1"/>
</dbReference>
<evidence type="ECO:0000256" key="10">
    <source>
        <dbReference type="ARBA" id="ARBA00022777"/>
    </source>
</evidence>
<comment type="similarity">
    <text evidence="2">Belongs to the PI3/PI4-kinase family.</text>
</comment>
<dbReference type="Pfam" id="PF00454">
    <property type="entry name" value="PI3_PI4_kinase"/>
    <property type="match status" value="1"/>
</dbReference>
<dbReference type="InterPro" id="IPR021133">
    <property type="entry name" value="HEAT_type_2"/>
</dbReference>
<dbReference type="InterPro" id="IPR014009">
    <property type="entry name" value="PIK_FAT"/>
</dbReference>
<gene>
    <name evidence="22" type="ORF">TD95_002579</name>
</gene>
<dbReference type="InterPro" id="IPR057564">
    <property type="entry name" value="HEAT_ATR"/>
</dbReference>
<dbReference type="Pfam" id="PF25574">
    <property type="entry name" value="TPR_IMB1"/>
    <property type="match status" value="1"/>
</dbReference>
<dbReference type="InterPro" id="IPR011989">
    <property type="entry name" value="ARM-like"/>
</dbReference>
<dbReference type="GO" id="GO:0005886">
    <property type="term" value="C:plasma membrane"/>
    <property type="evidence" value="ECO:0007669"/>
    <property type="project" value="UniProtKB-SubCell"/>
</dbReference>
<feature type="domain" description="FATC" evidence="21">
    <location>
        <begin position="2423"/>
        <end position="2455"/>
    </location>
</feature>
<dbReference type="SMART" id="SM01343">
    <property type="entry name" value="FATC"/>
    <property type="match status" value="1"/>
</dbReference>
<dbReference type="GO" id="GO:0005634">
    <property type="term" value="C:nucleus"/>
    <property type="evidence" value="ECO:0007669"/>
    <property type="project" value="TreeGrafter"/>
</dbReference>
<feature type="region of interest" description="Disordered" evidence="18">
    <location>
        <begin position="2349"/>
        <end position="2372"/>
    </location>
</feature>
<dbReference type="FunFam" id="1.10.1070.11:FF:000020">
    <property type="entry name" value="Serine/threonine-protein kinase TOR"/>
    <property type="match status" value="1"/>
</dbReference>
<evidence type="ECO:0000256" key="12">
    <source>
        <dbReference type="ARBA" id="ARBA00023306"/>
    </source>
</evidence>
<dbReference type="PROSITE" id="PS50290">
    <property type="entry name" value="PI3_4_KINASE_3"/>
    <property type="match status" value="1"/>
</dbReference>
<reference evidence="22 23" key="1">
    <citation type="submission" date="2015-03" db="EMBL/GenBank/DDBJ databases">
        <authorList>
            <person name="Radwan O."/>
            <person name="Al-Naeli F.A."/>
            <person name="Rendon G.A."/>
            <person name="Fields C."/>
        </authorList>
    </citation>
    <scope>NUCLEOTIDE SEQUENCE [LARGE SCALE GENOMIC DNA]</scope>
    <source>
        <strain evidence="22">CR-DP1</strain>
    </source>
</reference>
<dbReference type="GO" id="GO:0031931">
    <property type="term" value="C:TORC1 complex"/>
    <property type="evidence" value="ECO:0007669"/>
    <property type="project" value="TreeGrafter"/>
</dbReference>
<keyword evidence="10" id="KW-0418">Kinase</keyword>
<evidence type="ECO:0000256" key="4">
    <source>
        <dbReference type="ARBA" id="ARBA00012513"/>
    </source>
</evidence>
<dbReference type="SUPFAM" id="SSF56112">
    <property type="entry name" value="Protein kinase-like (PK-like)"/>
    <property type="match status" value="1"/>
</dbReference>
<dbReference type="Gene3D" id="1.10.1070.11">
    <property type="entry name" value="Phosphatidylinositol 3-/4-kinase, catalytic domain"/>
    <property type="match status" value="1"/>
</dbReference>
<dbReference type="GO" id="GO:0042254">
    <property type="term" value="P:ribosome biogenesis"/>
    <property type="evidence" value="ECO:0007669"/>
    <property type="project" value="UniProtKB-ARBA"/>
</dbReference>
<evidence type="ECO:0000256" key="15">
    <source>
        <dbReference type="ARBA" id="ARBA00047899"/>
    </source>
</evidence>
<dbReference type="FunFam" id="1.25.10.10:FF:000582">
    <property type="entry name" value="Serine/threonine-protein kinase TOR"/>
    <property type="match status" value="1"/>
</dbReference>
<dbReference type="SMART" id="SM01346">
    <property type="entry name" value="DUF3385"/>
    <property type="match status" value="1"/>
</dbReference>
<dbReference type="InterPro" id="IPR003151">
    <property type="entry name" value="PIK-rel_kinase_FAT"/>
</dbReference>
<keyword evidence="8" id="KW-0677">Repeat</keyword>
<dbReference type="GO" id="GO:0006995">
    <property type="term" value="P:cellular response to nitrogen starvation"/>
    <property type="evidence" value="ECO:0007669"/>
    <property type="project" value="UniProtKB-ARBA"/>
</dbReference>
<dbReference type="InterPro" id="IPR003152">
    <property type="entry name" value="FATC_dom"/>
</dbReference>
<comment type="function">
    <text evidence="13">Serine/threonine protein kinase which activates checkpoint signaling upon genotoxic stresses such as ionizing radiation (IR), ultraviolet light (UV), or DNA replication stalling, thereby acting as a DNA damage sensor. Recognizes the substrate consensus sequence [ST]-Q. Phosphorylates histone H2A to form H2AS128ph (gamma-H2A) at sites of DNA damage, involved in the regulation of DNA damage response mechanism. Required for the control of telomere length and genome stability.</text>
</comment>
<dbReference type="InterPro" id="IPR050517">
    <property type="entry name" value="DDR_Repair_Kinase"/>
</dbReference>
<dbReference type="PANTHER" id="PTHR11139:SF9">
    <property type="entry name" value="SERINE_THREONINE-PROTEIN KINASE MTOR"/>
    <property type="match status" value="1"/>
</dbReference>
<dbReference type="GO" id="GO:0031932">
    <property type="term" value="C:TORC2 complex"/>
    <property type="evidence" value="ECO:0007669"/>
    <property type="project" value="TreeGrafter"/>
</dbReference>
<evidence type="ECO:0000313" key="23">
    <source>
        <dbReference type="Proteomes" id="UP000033483"/>
    </source>
</evidence>
<comment type="subcellular location">
    <subcellularLocation>
        <location evidence="1">Cell membrane</location>
        <topology evidence="1">Peripheral membrane protein</topology>
        <orientation evidence="1">Cytoplasmic side</orientation>
    </subcellularLocation>
    <subcellularLocation>
        <location evidence="14">Vacuole membrane</location>
        <topology evidence="14">Peripheral membrane protein</topology>
        <orientation evidence="14">Cytoplasmic side</orientation>
    </subcellularLocation>
</comment>
<dbReference type="FunFam" id="1.25.10.10:FF:000371">
    <property type="entry name" value="Serine/threonine-protein kinase TOR"/>
    <property type="match status" value="1"/>
</dbReference>
<accession>A0A0F4ZEW6</accession>
<evidence type="ECO:0000259" key="20">
    <source>
        <dbReference type="PROSITE" id="PS51189"/>
    </source>
</evidence>
<dbReference type="InterPro" id="IPR000403">
    <property type="entry name" value="PI3/4_kinase_cat_dom"/>
</dbReference>
<evidence type="ECO:0000256" key="2">
    <source>
        <dbReference type="ARBA" id="ARBA00011031"/>
    </source>
</evidence>
<keyword evidence="9" id="KW-0547">Nucleotide-binding</keyword>
<dbReference type="CDD" id="cd05169">
    <property type="entry name" value="PIKKc_TOR"/>
    <property type="match status" value="1"/>
</dbReference>
<evidence type="ECO:0000313" key="22">
    <source>
        <dbReference type="EMBL" id="KKA28458.1"/>
    </source>
</evidence>
<evidence type="ECO:0000256" key="13">
    <source>
        <dbReference type="ARBA" id="ARBA00025079"/>
    </source>
</evidence>
<dbReference type="Gene3D" id="1.25.10.10">
    <property type="entry name" value="Leucine-rich Repeat Variant"/>
    <property type="match status" value="3"/>
</dbReference>
<dbReference type="InterPro" id="IPR018936">
    <property type="entry name" value="PI3/4_kinase_CS"/>
</dbReference>
<evidence type="ECO:0000256" key="7">
    <source>
        <dbReference type="ARBA" id="ARBA00022679"/>
    </source>
</evidence>
<comment type="caution">
    <text evidence="22">The sequence shown here is derived from an EMBL/GenBank/DDBJ whole genome shotgun (WGS) entry which is preliminary data.</text>
</comment>
<dbReference type="GO" id="GO:0038202">
    <property type="term" value="P:TORC1 signaling"/>
    <property type="evidence" value="ECO:0007669"/>
    <property type="project" value="TreeGrafter"/>
</dbReference>
<dbReference type="PROSITE" id="PS50077">
    <property type="entry name" value="HEAT_REPEAT"/>
    <property type="match status" value="1"/>
</dbReference>
<evidence type="ECO:0000256" key="14">
    <source>
        <dbReference type="ARBA" id="ARBA00029427"/>
    </source>
</evidence>
<dbReference type="Pfam" id="PF08771">
    <property type="entry name" value="FRB_dom"/>
    <property type="match status" value="1"/>
</dbReference>
<dbReference type="InterPro" id="IPR009076">
    <property type="entry name" value="FRB_dom"/>
</dbReference>
<dbReference type="InterPro" id="IPR026683">
    <property type="entry name" value="TOR_cat"/>
</dbReference>
<organism evidence="22 23">
    <name type="scientific">Thielaviopsis punctulata</name>
    <dbReference type="NCBI Taxonomy" id="72032"/>
    <lineage>
        <taxon>Eukaryota</taxon>
        <taxon>Fungi</taxon>
        <taxon>Dikarya</taxon>
        <taxon>Ascomycota</taxon>
        <taxon>Pezizomycotina</taxon>
        <taxon>Sordariomycetes</taxon>
        <taxon>Hypocreomycetidae</taxon>
        <taxon>Microascales</taxon>
        <taxon>Ceratocystidaceae</taxon>
        <taxon>Thielaviopsis</taxon>
    </lineage>
</organism>
<comment type="catalytic activity">
    <reaction evidence="16">
        <text>L-seryl-[protein] + ATP = O-phospho-L-seryl-[protein] + ADP + H(+)</text>
        <dbReference type="Rhea" id="RHEA:17989"/>
        <dbReference type="Rhea" id="RHEA-COMP:9863"/>
        <dbReference type="Rhea" id="RHEA-COMP:11604"/>
        <dbReference type="ChEBI" id="CHEBI:15378"/>
        <dbReference type="ChEBI" id="CHEBI:29999"/>
        <dbReference type="ChEBI" id="CHEBI:30616"/>
        <dbReference type="ChEBI" id="CHEBI:83421"/>
        <dbReference type="ChEBI" id="CHEBI:456216"/>
        <dbReference type="EC" id="2.7.11.1"/>
    </reaction>
</comment>
<keyword evidence="23" id="KW-1185">Reference proteome</keyword>
<dbReference type="FunFam" id="3.30.1010.10:FF:000006">
    <property type="entry name" value="Serine/threonine-protein kinase TOR"/>
    <property type="match status" value="1"/>
</dbReference>
<evidence type="ECO:0000256" key="16">
    <source>
        <dbReference type="ARBA" id="ARBA00048679"/>
    </source>
</evidence>
<comment type="catalytic activity">
    <reaction evidence="15">
        <text>L-threonyl-[protein] + ATP = O-phospho-L-threonyl-[protein] + ADP + H(+)</text>
        <dbReference type="Rhea" id="RHEA:46608"/>
        <dbReference type="Rhea" id="RHEA-COMP:11060"/>
        <dbReference type="Rhea" id="RHEA-COMP:11605"/>
        <dbReference type="ChEBI" id="CHEBI:15378"/>
        <dbReference type="ChEBI" id="CHEBI:30013"/>
        <dbReference type="ChEBI" id="CHEBI:30616"/>
        <dbReference type="ChEBI" id="CHEBI:61977"/>
        <dbReference type="ChEBI" id="CHEBI:456216"/>
        <dbReference type="EC" id="2.7.11.1"/>
    </reaction>
</comment>
<dbReference type="InterPro" id="IPR036738">
    <property type="entry name" value="FRB_sf"/>
</dbReference>
<dbReference type="GO" id="GO:0005524">
    <property type="term" value="F:ATP binding"/>
    <property type="evidence" value="ECO:0007669"/>
    <property type="project" value="UniProtKB-KW"/>
</dbReference>
<dbReference type="OrthoDB" id="381190at2759"/>
<dbReference type="PROSITE" id="PS51190">
    <property type="entry name" value="FATC"/>
    <property type="match status" value="1"/>
</dbReference>
<dbReference type="GO" id="GO:0044877">
    <property type="term" value="F:protein-containing complex binding"/>
    <property type="evidence" value="ECO:0007669"/>
    <property type="project" value="InterPro"/>
</dbReference>
<evidence type="ECO:0000256" key="17">
    <source>
        <dbReference type="PROSITE-ProRule" id="PRU00103"/>
    </source>
</evidence>
<proteinExistence type="inferred from homology"/>
<evidence type="ECO:0000256" key="11">
    <source>
        <dbReference type="ARBA" id="ARBA00022840"/>
    </source>
</evidence>